<dbReference type="GO" id="GO:0005886">
    <property type="term" value="C:plasma membrane"/>
    <property type="evidence" value="ECO:0007669"/>
    <property type="project" value="TreeGrafter"/>
</dbReference>
<dbReference type="InterPro" id="IPR044492">
    <property type="entry name" value="P_typ_ATPase_HD_dom"/>
</dbReference>
<dbReference type="InterPro" id="IPR023299">
    <property type="entry name" value="ATPase_P-typ_cyto_dom_N"/>
</dbReference>
<accession>A0A146L9N1</accession>
<dbReference type="Pfam" id="PF16209">
    <property type="entry name" value="PhoLip_ATPase_N"/>
    <property type="match status" value="1"/>
</dbReference>
<evidence type="ECO:0000256" key="13">
    <source>
        <dbReference type="ARBA" id="ARBA00023136"/>
    </source>
</evidence>
<evidence type="ECO:0000256" key="9">
    <source>
        <dbReference type="ARBA" id="ARBA00022842"/>
    </source>
</evidence>
<feature type="transmembrane region" description="Helical" evidence="18">
    <location>
        <begin position="879"/>
        <end position="899"/>
    </location>
</feature>
<comment type="similarity">
    <text evidence="3 18">Belongs to the cation transport ATPase (P-type) (TC 3.A.3) family. Type IV subfamily.</text>
</comment>
<dbReference type="PANTHER" id="PTHR24092">
    <property type="entry name" value="PROBABLE PHOSPHOLIPID-TRANSPORTING ATPASE"/>
    <property type="match status" value="1"/>
</dbReference>
<feature type="transmembrane region" description="Helical" evidence="18">
    <location>
        <begin position="1044"/>
        <end position="1068"/>
    </location>
</feature>
<dbReference type="GO" id="GO:0006890">
    <property type="term" value="P:retrograde vesicle-mediated transport, Golgi to endoplasmic reticulum"/>
    <property type="evidence" value="ECO:0007669"/>
    <property type="project" value="TreeGrafter"/>
</dbReference>
<keyword evidence="10 18" id="KW-1278">Translocase</keyword>
<keyword evidence="6 17" id="KW-0479">Metal-binding</keyword>
<name>A0A146L9N1_LYGHE</name>
<dbReference type="Gene3D" id="2.70.150.10">
    <property type="entry name" value="Calcium-transporting ATPase, cytoplasmic transduction domain A"/>
    <property type="match status" value="1"/>
</dbReference>
<evidence type="ECO:0000256" key="8">
    <source>
        <dbReference type="ARBA" id="ARBA00022840"/>
    </source>
</evidence>
<feature type="binding site" evidence="16">
    <location>
        <position position="704"/>
    </location>
    <ligand>
        <name>ATP</name>
        <dbReference type="ChEBI" id="CHEBI:30616"/>
    </ligand>
</feature>
<feature type="binding site" evidence="16">
    <location>
        <position position="822"/>
    </location>
    <ligand>
        <name>ATP</name>
        <dbReference type="ChEBI" id="CHEBI:30616"/>
    </ligand>
</feature>
<dbReference type="PANTHER" id="PTHR24092:SF5">
    <property type="entry name" value="PHOSPHOLIPID-TRANSPORTING ATPASE"/>
    <property type="match status" value="1"/>
</dbReference>
<gene>
    <name evidence="21" type="primary">atp9b_1</name>
    <name evidence="21" type="ORF">g.85931</name>
</gene>
<evidence type="ECO:0000256" key="5">
    <source>
        <dbReference type="ARBA" id="ARBA00022692"/>
    </source>
</evidence>
<dbReference type="FunFam" id="3.40.50.1000:FF:000009">
    <property type="entry name" value="Phospholipid-transporting ATPase"/>
    <property type="match status" value="1"/>
</dbReference>
<evidence type="ECO:0000256" key="4">
    <source>
        <dbReference type="ARBA" id="ARBA00022448"/>
    </source>
</evidence>
<dbReference type="Gene3D" id="3.40.50.1000">
    <property type="entry name" value="HAD superfamily/HAD-like"/>
    <property type="match status" value="1"/>
</dbReference>
<dbReference type="InterPro" id="IPR023298">
    <property type="entry name" value="ATPase_P-typ_TM_dom_sf"/>
</dbReference>
<feature type="binding site" evidence="16">
    <location>
        <position position="594"/>
    </location>
    <ligand>
        <name>ATP</name>
        <dbReference type="ChEBI" id="CHEBI:30616"/>
    </ligand>
</feature>
<feature type="domain" description="P-type ATPase C-terminal" evidence="20">
    <location>
        <begin position="845"/>
        <end position="1073"/>
    </location>
</feature>
<dbReference type="Gene3D" id="3.40.1110.10">
    <property type="entry name" value="Calcium-transporting ATPase, cytoplasmic domain N"/>
    <property type="match status" value="1"/>
</dbReference>
<evidence type="ECO:0000313" key="21">
    <source>
        <dbReference type="EMBL" id="JAQ05048.1"/>
    </source>
</evidence>
<keyword evidence="13 18" id="KW-0472">Membrane</keyword>
<feature type="binding site" evidence="16">
    <location>
        <position position="703"/>
    </location>
    <ligand>
        <name>ATP</name>
        <dbReference type="ChEBI" id="CHEBI:30616"/>
    </ligand>
</feature>
<evidence type="ECO:0000256" key="14">
    <source>
        <dbReference type="ARBA" id="ARBA00034036"/>
    </source>
</evidence>
<evidence type="ECO:0000256" key="1">
    <source>
        <dbReference type="ARBA" id="ARBA00001946"/>
    </source>
</evidence>
<feature type="transmembrane region" description="Helical" evidence="18">
    <location>
        <begin position="353"/>
        <end position="372"/>
    </location>
</feature>
<keyword evidence="12" id="KW-0445">Lipid transport</keyword>
<feature type="transmembrane region" description="Helical" evidence="18">
    <location>
        <begin position="958"/>
        <end position="978"/>
    </location>
</feature>
<comment type="catalytic activity">
    <reaction evidence="14 18">
        <text>ATP + H2O + phospholipidSide 1 = ADP + phosphate + phospholipidSide 2.</text>
        <dbReference type="EC" id="7.6.2.1"/>
    </reaction>
</comment>
<dbReference type="Pfam" id="PF13246">
    <property type="entry name" value="Cation_ATPase"/>
    <property type="match status" value="1"/>
</dbReference>
<dbReference type="EC" id="7.6.2.1" evidence="18"/>
<dbReference type="SFLD" id="SFLDG00002">
    <property type="entry name" value="C1.7:_P-type_atpase_like"/>
    <property type="match status" value="1"/>
</dbReference>
<feature type="binding site" evidence="16">
    <location>
        <position position="417"/>
    </location>
    <ligand>
        <name>ATP</name>
        <dbReference type="ChEBI" id="CHEBI:30616"/>
    </ligand>
</feature>
<dbReference type="EMBL" id="GDHC01013581">
    <property type="protein sequence ID" value="JAQ05048.1"/>
    <property type="molecule type" value="Transcribed_RNA"/>
</dbReference>
<feature type="binding site" evidence="16">
    <location>
        <position position="528"/>
    </location>
    <ligand>
        <name>ATP</name>
        <dbReference type="ChEBI" id="CHEBI:30616"/>
    </ligand>
</feature>
<dbReference type="InterPro" id="IPR008250">
    <property type="entry name" value="ATPase_P-typ_transduc_dom_A_sf"/>
</dbReference>
<dbReference type="GO" id="GO:0005524">
    <property type="term" value="F:ATP binding"/>
    <property type="evidence" value="ECO:0007669"/>
    <property type="project" value="UniProtKB-UniRule"/>
</dbReference>
<feature type="binding site" evidence="17">
    <location>
        <position position="818"/>
    </location>
    <ligand>
        <name>Mg(2+)</name>
        <dbReference type="ChEBI" id="CHEBI:18420"/>
    </ligand>
</feature>
<dbReference type="GO" id="GO:0005768">
    <property type="term" value="C:endosome"/>
    <property type="evidence" value="ECO:0007669"/>
    <property type="project" value="TreeGrafter"/>
</dbReference>
<reference evidence="21" key="1">
    <citation type="journal article" date="2016" name="Gigascience">
        <title>De novo construction of an expanded transcriptome assembly for the western tarnished plant bug, Lygus hesperus.</title>
        <authorList>
            <person name="Tassone E.E."/>
            <person name="Geib S.M."/>
            <person name="Hall B."/>
            <person name="Fabrick J.A."/>
            <person name="Brent C.S."/>
            <person name="Hull J.J."/>
        </authorList>
    </citation>
    <scope>NUCLEOTIDE SEQUENCE</scope>
</reference>
<proteinExistence type="inferred from homology"/>
<dbReference type="SUPFAM" id="SSF81653">
    <property type="entry name" value="Calcium ATPase, transduction domain A"/>
    <property type="match status" value="1"/>
</dbReference>
<dbReference type="Pfam" id="PF16212">
    <property type="entry name" value="PhoLip_ATPase_C"/>
    <property type="match status" value="1"/>
</dbReference>
<dbReference type="GO" id="GO:0140326">
    <property type="term" value="F:ATPase-coupled intramembrane lipid transporter activity"/>
    <property type="evidence" value="ECO:0007669"/>
    <property type="project" value="UniProtKB-EC"/>
</dbReference>
<feature type="binding site" evidence="17">
    <location>
        <position position="418"/>
    </location>
    <ligand>
        <name>Mg(2+)</name>
        <dbReference type="ChEBI" id="CHEBI:18420"/>
    </ligand>
</feature>
<dbReference type="NCBIfam" id="TIGR01494">
    <property type="entry name" value="ATPase_P-type"/>
    <property type="match status" value="2"/>
</dbReference>
<feature type="binding site" evidence="16">
    <location>
        <position position="798"/>
    </location>
    <ligand>
        <name>ATP</name>
        <dbReference type="ChEBI" id="CHEBI:30616"/>
    </ligand>
</feature>
<feature type="binding site" evidence="16">
    <location>
        <position position="570"/>
    </location>
    <ligand>
        <name>ATP</name>
        <dbReference type="ChEBI" id="CHEBI:30616"/>
    </ligand>
</feature>
<evidence type="ECO:0000256" key="2">
    <source>
        <dbReference type="ARBA" id="ARBA00004127"/>
    </source>
</evidence>
<evidence type="ECO:0000256" key="11">
    <source>
        <dbReference type="ARBA" id="ARBA00022989"/>
    </source>
</evidence>
<feature type="binding site" evidence="16">
    <location>
        <position position="416"/>
    </location>
    <ligand>
        <name>ATP</name>
        <dbReference type="ChEBI" id="CHEBI:30616"/>
    </ligand>
</feature>
<dbReference type="GO" id="GO:0005802">
    <property type="term" value="C:trans-Golgi network"/>
    <property type="evidence" value="ECO:0007669"/>
    <property type="project" value="TreeGrafter"/>
</dbReference>
<feature type="transmembrane region" description="Helical" evidence="18">
    <location>
        <begin position="1012"/>
        <end position="1032"/>
    </location>
</feature>
<feature type="transmembrane region" description="Helical" evidence="18">
    <location>
        <begin position="103"/>
        <end position="126"/>
    </location>
</feature>
<dbReference type="GO" id="GO:0000287">
    <property type="term" value="F:magnesium ion binding"/>
    <property type="evidence" value="ECO:0007669"/>
    <property type="project" value="UniProtKB-UniRule"/>
</dbReference>
<dbReference type="SUPFAM" id="SSF81660">
    <property type="entry name" value="Metal cation-transporting ATPase, ATP-binding domain N"/>
    <property type="match status" value="1"/>
</dbReference>
<sequence>MTDDEDFDERDYLLRDSNDIAFIRPKQNRAMGFFGSLKYVFCCRSCCFGRRCCPKSEAKTRLIKIGVPPEHKFPPNVIRNQKYNIITFLPLVLYEQFKFFLNFYFLAMALSQLIPCLVVGSLYTYWGPLGFVVTATIIREAIDDLRRWKRDKEVNGQKYSRLNKRPDGLIVTELIPSSEISVGDLIYIEKDQRVPADLVLLRTTDKTGTCFVRTDQLDGETDWKCRVAIPPTQMLDSDATLLQREFSIFVEKPDKDIHSFIGNFIADSSDKPMGLSIQYTLWANTVLAAGTALGLVVYTGKETRSCMNNSQPRSKNGLLDREINTLTKVLFVAVIGLALMMMCLKGFNGPWYGAVYMFRFVLLFSYIIPLSLRVNLDFAKIFYSWQMSRDRDMPGCVVRCTTIPEELGRISYLLSDKTGTLTKNLMNFKKLSMGVDRKYTVDDSSVEYELREHFSSSSTDPVVIQKGHHNLADAVLALAICHNVTPVVEMEDTDNIRHPLQWQCSVDSEYFASKKSSGVSYQASSPDEIALVSWADSVGLALVKRDRHMMQLRTPHDDLISFSILQLFPFTSESKRMGIIVRNDETKEITFFMKGADMVMREIVCKQNWLDEVVNTMAEEGLRTLVVAKKSLTQEEYDAFEVKYQAAGAVTSNRELALATVLEGLEKNMDLLCVTGVEDELQDLVKQTLEVLRASGIKIWMLTGDKLETAVCIAKSSNLVDRINKDSIFVFPEITTTEDEQRTEVNKLINEASLRPKSVLVITGTTMEKCLKYYKLEFMELLCEASSVVVCRCSPTQKSQVVELIRKHTNKRTAAIGDGGNDVSMIQAADVGIGIAGKEGKQASLAADFSISEFSSLQRLFFIHGRWSYKRSATLSQFIIHRGLIISVMQAIFSTIFYFSSTSLFPGFFMVGYATIYTMFPVFSLVLDKDFKDDSLALNFPHLYAELSKGRYLSFKTFFLWVLVSIIQGGAIMYGSFILFQDEYIHIVAIAFTALILTELIMVALTVTVWHYLIIVAELVSLALYFITLFVLRDYFDPQFLGTWTFIWKVLSITLISCLPLIIIKLVMMRLNPSTYSKIS</sequence>
<dbReference type="PRINTS" id="PR00119">
    <property type="entry name" value="CATATPASE"/>
</dbReference>
<feature type="transmembrane region" description="Helical" evidence="18">
    <location>
        <begin position="905"/>
        <end position="927"/>
    </location>
</feature>
<keyword evidence="7 16" id="KW-0547">Nucleotide-binding</keyword>
<evidence type="ECO:0000256" key="17">
    <source>
        <dbReference type="PIRSR" id="PIRSR606539-3"/>
    </source>
</evidence>
<keyword evidence="8 16" id="KW-0067">ATP-binding</keyword>
<keyword evidence="5 18" id="KW-0812">Transmembrane</keyword>
<feature type="binding site" evidence="16">
    <location>
        <position position="705"/>
    </location>
    <ligand>
        <name>ATP</name>
        <dbReference type="ChEBI" id="CHEBI:30616"/>
    </ligand>
</feature>
<evidence type="ECO:0000256" key="6">
    <source>
        <dbReference type="ARBA" id="ARBA00022723"/>
    </source>
</evidence>
<feature type="binding site" evidence="16">
    <location>
        <position position="821"/>
    </location>
    <ligand>
        <name>ATP</name>
        <dbReference type="ChEBI" id="CHEBI:30616"/>
    </ligand>
</feature>
<dbReference type="AlphaFoldDB" id="A0A146L9N1"/>
<dbReference type="InterPro" id="IPR036412">
    <property type="entry name" value="HAD-like_sf"/>
</dbReference>
<dbReference type="SUPFAM" id="SSF56784">
    <property type="entry name" value="HAD-like"/>
    <property type="match status" value="1"/>
</dbReference>
<evidence type="ECO:0000256" key="16">
    <source>
        <dbReference type="PIRSR" id="PIRSR606539-2"/>
    </source>
</evidence>
<evidence type="ECO:0000256" key="10">
    <source>
        <dbReference type="ARBA" id="ARBA00022967"/>
    </source>
</evidence>
<dbReference type="GO" id="GO:0016887">
    <property type="term" value="F:ATP hydrolysis activity"/>
    <property type="evidence" value="ECO:0007669"/>
    <property type="project" value="InterPro"/>
</dbReference>
<dbReference type="InterPro" id="IPR001757">
    <property type="entry name" value="P_typ_ATPase"/>
</dbReference>
<dbReference type="GO" id="GO:0045332">
    <property type="term" value="P:phospholipid translocation"/>
    <property type="evidence" value="ECO:0007669"/>
    <property type="project" value="TreeGrafter"/>
</dbReference>
<dbReference type="GO" id="GO:0006897">
    <property type="term" value="P:endocytosis"/>
    <property type="evidence" value="ECO:0007669"/>
    <property type="project" value="TreeGrafter"/>
</dbReference>
<evidence type="ECO:0000259" key="20">
    <source>
        <dbReference type="Pfam" id="PF16212"/>
    </source>
</evidence>
<organism evidence="21">
    <name type="scientific">Lygus hesperus</name>
    <name type="common">Western plant bug</name>
    <dbReference type="NCBI Taxonomy" id="30085"/>
    <lineage>
        <taxon>Eukaryota</taxon>
        <taxon>Metazoa</taxon>
        <taxon>Ecdysozoa</taxon>
        <taxon>Arthropoda</taxon>
        <taxon>Hexapoda</taxon>
        <taxon>Insecta</taxon>
        <taxon>Pterygota</taxon>
        <taxon>Neoptera</taxon>
        <taxon>Paraneoptera</taxon>
        <taxon>Hemiptera</taxon>
        <taxon>Heteroptera</taxon>
        <taxon>Panheteroptera</taxon>
        <taxon>Cimicomorpha</taxon>
        <taxon>Miridae</taxon>
        <taxon>Mirini</taxon>
        <taxon>Lygus</taxon>
    </lineage>
</organism>
<dbReference type="InterPro" id="IPR018303">
    <property type="entry name" value="ATPase_P-typ_P_site"/>
</dbReference>
<evidence type="ECO:0000256" key="7">
    <source>
        <dbReference type="ARBA" id="ARBA00022741"/>
    </source>
</evidence>
<comment type="subcellular location">
    <subcellularLocation>
        <location evidence="2">Endomembrane system</location>
        <topology evidence="2">Multi-pass membrane protein</topology>
    </subcellularLocation>
    <subcellularLocation>
        <location evidence="18">Membrane</location>
        <topology evidence="18">Multi-pass membrane protein</topology>
    </subcellularLocation>
</comment>
<feature type="transmembrane region" description="Helical" evidence="18">
    <location>
        <begin position="279"/>
        <end position="298"/>
    </location>
</feature>
<feature type="binding site" evidence="16">
    <location>
        <position position="623"/>
    </location>
    <ligand>
        <name>ATP</name>
        <dbReference type="ChEBI" id="CHEBI:30616"/>
    </ligand>
</feature>
<feature type="binding site" evidence="17">
    <location>
        <position position="416"/>
    </location>
    <ligand>
        <name>Mg(2+)</name>
        <dbReference type="ChEBI" id="CHEBI:18420"/>
    </ligand>
</feature>
<dbReference type="InterPro" id="IPR023214">
    <property type="entry name" value="HAD_sf"/>
</dbReference>
<feature type="binding site" evidence="17">
    <location>
        <position position="822"/>
    </location>
    <ligand>
        <name>Mg(2+)</name>
        <dbReference type="ChEBI" id="CHEBI:18420"/>
    </ligand>
</feature>
<evidence type="ECO:0000256" key="12">
    <source>
        <dbReference type="ARBA" id="ARBA00023055"/>
    </source>
</evidence>
<feature type="binding site" evidence="16">
    <location>
        <position position="792"/>
    </location>
    <ligand>
        <name>ATP</name>
        <dbReference type="ChEBI" id="CHEBI:30616"/>
    </ligand>
</feature>
<feature type="transmembrane region" description="Helical" evidence="18">
    <location>
        <begin position="984"/>
        <end position="1005"/>
    </location>
</feature>
<protein>
    <recommendedName>
        <fullName evidence="18">Phospholipid-transporting ATPase</fullName>
        <ecNumber evidence="18">7.6.2.1</ecNumber>
    </recommendedName>
</protein>
<feature type="binding site" evidence="16">
    <location>
        <position position="418"/>
    </location>
    <ligand>
        <name>ATP</name>
        <dbReference type="ChEBI" id="CHEBI:30616"/>
    </ligand>
</feature>
<feature type="transmembrane region" description="Helical" evidence="18">
    <location>
        <begin position="329"/>
        <end position="347"/>
    </location>
</feature>
<keyword evidence="11 18" id="KW-1133">Transmembrane helix</keyword>
<feature type="active site" description="4-aspartylphosphate intermediate" evidence="15">
    <location>
        <position position="416"/>
    </location>
</feature>
<dbReference type="SFLD" id="SFLDF00027">
    <property type="entry name" value="p-type_atpase"/>
    <property type="match status" value="1"/>
</dbReference>
<evidence type="ECO:0000259" key="19">
    <source>
        <dbReference type="Pfam" id="PF16209"/>
    </source>
</evidence>
<dbReference type="SFLD" id="SFLDS00003">
    <property type="entry name" value="Haloacid_Dehalogenase"/>
    <property type="match status" value="1"/>
</dbReference>
<evidence type="ECO:0000256" key="18">
    <source>
        <dbReference type="RuleBase" id="RU362033"/>
    </source>
</evidence>
<dbReference type="InterPro" id="IPR006539">
    <property type="entry name" value="P-type_ATPase_IV"/>
</dbReference>
<keyword evidence="4" id="KW-0813">Transport</keyword>
<evidence type="ECO:0000256" key="15">
    <source>
        <dbReference type="PIRSR" id="PIRSR606539-1"/>
    </source>
</evidence>
<evidence type="ECO:0000256" key="3">
    <source>
        <dbReference type="ARBA" id="ARBA00008109"/>
    </source>
</evidence>
<dbReference type="NCBIfam" id="TIGR01652">
    <property type="entry name" value="ATPase-Plipid"/>
    <property type="match status" value="1"/>
</dbReference>
<comment type="cofactor">
    <cofactor evidence="1 17">
        <name>Mg(2+)</name>
        <dbReference type="ChEBI" id="CHEBI:18420"/>
    </cofactor>
</comment>
<dbReference type="InterPro" id="IPR032631">
    <property type="entry name" value="P-type_ATPase_N"/>
</dbReference>
<dbReference type="InterPro" id="IPR032630">
    <property type="entry name" value="P_typ_ATPase_c"/>
</dbReference>
<dbReference type="Pfam" id="PF08282">
    <property type="entry name" value="Hydrolase_3"/>
    <property type="match status" value="1"/>
</dbReference>
<dbReference type="SUPFAM" id="SSF81665">
    <property type="entry name" value="Calcium ATPase, transmembrane domain M"/>
    <property type="match status" value="1"/>
</dbReference>
<dbReference type="PROSITE" id="PS00154">
    <property type="entry name" value="ATPASE_E1_E2"/>
    <property type="match status" value="1"/>
</dbReference>
<keyword evidence="9 17" id="KW-0460">Magnesium</keyword>
<feature type="domain" description="P-type ATPase N-terminal" evidence="19">
    <location>
        <begin position="70"/>
        <end position="126"/>
    </location>
</feature>